<dbReference type="RefSeq" id="WP_002224016.1">
    <property type="nucleotide sequence ID" value="NZ_CFHX01000152.1"/>
</dbReference>
<reference evidence="1 2" key="1">
    <citation type="submission" date="2017-09" db="EMBL/GenBank/DDBJ databases">
        <title>Phenotypic and genotypic characterization of Colombian isolates of Neisseria meningitidis recovered from invasive disease.</title>
        <authorList>
            <person name="Duarte C."/>
            <person name="Gabastou J.M."/>
            <person name="Moreno J."/>
        </authorList>
    </citation>
    <scope>NUCLEOTIDE SEQUENCE [LARGE SCALE GENOMIC DNA]</scope>
    <source>
        <strain evidence="1 2">INS-Nm1124</strain>
    </source>
</reference>
<dbReference type="Proteomes" id="UP000283829">
    <property type="component" value="Unassembled WGS sequence"/>
</dbReference>
<dbReference type="OMA" id="DWNENLR"/>
<protein>
    <submittedName>
        <fullName evidence="1">Uncharacterized protein</fullName>
    </submittedName>
</protein>
<comment type="caution">
    <text evidence="1">The sequence shown here is derived from an EMBL/GenBank/DDBJ whole genome shotgun (WGS) entry which is preliminary data.</text>
</comment>
<gene>
    <name evidence="1" type="ORF">COI09_12540</name>
</gene>
<sequence>MKNFNVVKESLRELGIKQGFDLYEKATTEKLNSEDPLDLQWLSNYSSDWNDELEEDFDSFFQHMKEYQYAIDNEDIKSACSSLCEAMLYVGNIKNFFEFLKSDMIRLLRGESKTTDFQWPQFDE</sequence>
<dbReference type="AlphaFoldDB" id="A0A0T7L421"/>
<dbReference type="EMBL" id="NWXB01000051">
    <property type="protein sequence ID" value="RQJ63513.1"/>
    <property type="molecule type" value="Genomic_DNA"/>
</dbReference>
<organism evidence="1 2">
    <name type="scientific">Neisseria meningitidis</name>
    <dbReference type="NCBI Taxonomy" id="487"/>
    <lineage>
        <taxon>Bacteria</taxon>
        <taxon>Pseudomonadati</taxon>
        <taxon>Pseudomonadota</taxon>
        <taxon>Betaproteobacteria</taxon>
        <taxon>Neisseriales</taxon>
        <taxon>Neisseriaceae</taxon>
        <taxon>Neisseria</taxon>
    </lineage>
</organism>
<dbReference type="SMR" id="A0A0T7L421"/>
<dbReference type="InterPro" id="IPR049276">
    <property type="entry name" value="DUF6853"/>
</dbReference>
<dbReference type="Pfam" id="PF21593">
    <property type="entry name" value="DUF6853"/>
    <property type="match status" value="1"/>
</dbReference>
<evidence type="ECO:0000313" key="1">
    <source>
        <dbReference type="EMBL" id="RQJ63513.1"/>
    </source>
</evidence>
<dbReference type="Gene3D" id="6.10.290.10">
    <property type="match status" value="1"/>
</dbReference>
<evidence type="ECO:0000313" key="2">
    <source>
        <dbReference type="Proteomes" id="UP000283829"/>
    </source>
</evidence>
<name>A0A0T7L421_NEIME</name>
<accession>A0A0T7L421</accession>
<proteinExistence type="predicted"/>